<keyword evidence="4" id="KW-0378">Hydrolase</keyword>
<reference evidence="8 9" key="1">
    <citation type="submission" date="2018-03" db="EMBL/GenBank/DDBJ databases">
        <title>Genome sequencing of Simplicispira sp.</title>
        <authorList>
            <person name="Kim S.-J."/>
            <person name="Heo J."/>
            <person name="Kwon S.-W."/>
        </authorList>
    </citation>
    <scope>NUCLEOTIDE SEQUENCE [LARGE SCALE GENOMIC DNA]</scope>
    <source>
        <strain evidence="8 9">SC1-8</strain>
    </source>
</reference>
<dbReference type="InterPro" id="IPR011055">
    <property type="entry name" value="Dup_hybrid_motif"/>
</dbReference>
<dbReference type="InterPro" id="IPR050570">
    <property type="entry name" value="Cell_wall_metabolism_enzyme"/>
</dbReference>
<dbReference type="GO" id="GO:0004222">
    <property type="term" value="F:metalloendopeptidase activity"/>
    <property type="evidence" value="ECO:0007669"/>
    <property type="project" value="TreeGrafter"/>
</dbReference>
<dbReference type="PANTHER" id="PTHR21666:SF288">
    <property type="entry name" value="CELL DIVISION PROTEIN YTFB"/>
    <property type="match status" value="1"/>
</dbReference>
<evidence type="ECO:0000313" key="8">
    <source>
        <dbReference type="EMBL" id="AVO41682.1"/>
    </source>
</evidence>
<gene>
    <name evidence="8" type="ORF">C6571_10665</name>
</gene>
<keyword evidence="3" id="KW-0479">Metal-binding</keyword>
<dbReference type="Gene3D" id="3.10.450.350">
    <property type="match status" value="2"/>
</dbReference>
<dbReference type="AlphaFoldDB" id="A0A2S0N0L5"/>
<dbReference type="Proteomes" id="UP000239326">
    <property type="component" value="Chromosome"/>
</dbReference>
<dbReference type="OrthoDB" id="9815245at2"/>
<comment type="cofactor">
    <cofactor evidence="1">
        <name>Zn(2+)</name>
        <dbReference type="ChEBI" id="CHEBI:29105"/>
    </cofactor>
</comment>
<dbReference type="Gene3D" id="2.70.70.10">
    <property type="entry name" value="Glucose Permease (Domain IIA)"/>
    <property type="match status" value="1"/>
</dbReference>
<evidence type="ECO:0000256" key="3">
    <source>
        <dbReference type="ARBA" id="ARBA00022723"/>
    </source>
</evidence>
<dbReference type="GO" id="GO:0046872">
    <property type="term" value="F:metal ion binding"/>
    <property type="evidence" value="ECO:0007669"/>
    <property type="project" value="UniProtKB-KW"/>
</dbReference>
<evidence type="ECO:0000256" key="1">
    <source>
        <dbReference type="ARBA" id="ARBA00001947"/>
    </source>
</evidence>
<protein>
    <submittedName>
        <fullName evidence="8">Peptidase M23</fullName>
    </submittedName>
</protein>
<dbReference type="RefSeq" id="WP_106446659.1">
    <property type="nucleotide sequence ID" value="NZ_CP027669.1"/>
</dbReference>
<feature type="domain" description="M23ase beta-sheet core" evidence="7">
    <location>
        <begin position="314"/>
        <end position="408"/>
    </location>
</feature>
<keyword evidence="2" id="KW-0645">Protease</keyword>
<evidence type="ECO:0000256" key="5">
    <source>
        <dbReference type="ARBA" id="ARBA00022833"/>
    </source>
</evidence>
<evidence type="ECO:0000259" key="7">
    <source>
        <dbReference type="Pfam" id="PF01551"/>
    </source>
</evidence>
<accession>A0A2S0N0L5</accession>
<organism evidence="8 9">
    <name type="scientific">Simplicispira suum</name>
    <dbReference type="NCBI Taxonomy" id="2109915"/>
    <lineage>
        <taxon>Bacteria</taxon>
        <taxon>Pseudomonadati</taxon>
        <taxon>Pseudomonadota</taxon>
        <taxon>Betaproteobacteria</taxon>
        <taxon>Burkholderiales</taxon>
        <taxon>Comamonadaceae</taxon>
        <taxon>Simplicispira</taxon>
    </lineage>
</organism>
<evidence type="ECO:0000256" key="6">
    <source>
        <dbReference type="ARBA" id="ARBA00023049"/>
    </source>
</evidence>
<dbReference type="KEGG" id="simp:C6571_10665"/>
<evidence type="ECO:0000256" key="4">
    <source>
        <dbReference type="ARBA" id="ARBA00022801"/>
    </source>
</evidence>
<dbReference type="PANTHER" id="PTHR21666">
    <property type="entry name" value="PEPTIDASE-RELATED"/>
    <property type="match status" value="1"/>
</dbReference>
<evidence type="ECO:0000256" key="2">
    <source>
        <dbReference type="ARBA" id="ARBA00022670"/>
    </source>
</evidence>
<keyword evidence="5" id="KW-0862">Zinc</keyword>
<dbReference type="SUPFAM" id="SSF51261">
    <property type="entry name" value="Duplicated hybrid motif"/>
    <property type="match status" value="1"/>
</dbReference>
<keyword evidence="6" id="KW-0482">Metalloprotease</keyword>
<dbReference type="InterPro" id="IPR016047">
    <property type="entry name" value="M23ase_b-sheet_dom"/>
</dbReference>
<dbReference type="GO" id="GO:0006508">
    <property type="term" value="P:proteolysis"/>
    <property type="evidence" value="ECO:0007669"/>
    <property type="project" value="UniProtKB-KW"/>
</dbReference>
<proteinExistence type="predicted"/>
<dbReference type="EMBL" id="CP027669">
    <property type="protein sequence ID" value="AVO41682.1"/>
    <property type="molecule type" value="Genomic_DNA"/>
</dbReference>
<name>A0A2S0N0L5_9BURK</name>
<dbReference type="Pfam" id="PF01551">
    <property type="entry name" value="Peptidase_M23"/>
    <property type="match status" value="1"/>
</dbReference>
<dbReference type="CDD" id="cd12797">
    <property type="entry name" value="M23_peptidase"/>
    <property type="match status" value="1"/>
</dbReference>
<sequence>MNNGLTDASRALLGNVTRSLRNHPKRLTAALASLLLTAGGGAFAVASLGPDAADLPQQRIAMPVQSLASDATLAQLTEQPAFTLYRSEQLRSSDTAESLLQRLGVADPAAAAWLRKDSKVHQNLLGRTGRAITAETTDDHRLVRLTARWAPDDSGQFKRLVVERVGEEFSSRLESAPLTASSRLSGGVIRSSLFAATDDSNIPDAVAVQIAELFSGEIDFRRALRKGDRFSVVYETLEADGEPLRTGRVLSAEFVNNGKSHEAVWFVEPGSKGAYYSLAGESLRRAYLSAPLEFSRVSSGFAMRFHPIQKKWKAHLGTDFAAPTGTAVRTVGDGVVEFAGVQNGFGNVIFVKHRKEHVTVYAHLSRIDVKKGESVTQGETIGAVGSTGWATGPHLHFEFRVDGKQQDPMTIAKSSEAAAPISTASRPAFERMAALMRTQLSAAQLIQQASAE</sequence>
<keyword evidence="9" id="KW-1185">Reference proteome</keyword>
<evidence type="ECO:0000313" key="9">
    <source>
        <dbReference type="Proteomes" id="UP000239326"/>
    </source>
</evidence>